<dbReference type="CDD" id="cd00899">
    <property type="entry name" value="b4GalT"/>
    <property type="match status" value="1"/>
</dbReference>
<keyword evidence="16" id="KW-1185">Reference proteome</keyword>
<dbReference type="PRINTS" id="PR02050">
    <property type="entry name" value="B14GALTRFASE"/>
</dbReference>
<keyword evidence="7 11" id="KW-0735">Signal-anchor</keyword>
<dbReference type="Proteomes" id="UP000594262">
    <property type="component" value="Unplaced"/>
</dbReference>
<dbReference type="PANTHER" id="PTHR19300">
    <property type="entry name" value="BETA-1,4-GALACTOSYLTRANSFERASE"/>
    <property type="match status" value="1"/>
</dbReference>
<evidence type="ECO:0000259" key="13">
    <source>
        <dbReference type="Pfam" id="PF02709"/>
    </source>
</evidence>
<dbReference type="Pfam" id="PF13733">
    <property type="entry name" value="Glyco_transf_7N"/>
    <property type="match status" value="1"/>
</dbReference>
<dbReference type="EnsemblMetazoa" id="CLYHEMT023933.1">
    <property type="protein sequence ID" value="CLYHEMP023933.1"/>
    <property type="gene ID" value="CLYHEMG023933"/>
</dbReference>
<proteinExistence type="inferred from homology"/>
<comment type="similarity">
    <text evidence="3 11">Belongs to the glycosyltransferase 7 family.</text>
</comment>
<evidence type="ECO:0000256" key="6">
    <source>
        <dbReference type="ARBA" id="ARBA00022692"/>
    </source>
</evidence>
<name>A0A7M5XI45_9CNID</name>
<dbReference type="Pfam" id="PF02709">
    <property type="entry name" value="Glyco_transf_7C"/>
    <property type="match status" value="1"/>
</dbReference>
<evidence type="ECO:0000256" key="12">
    <source>
        <dbReference type="SAM" id="MobiDB-lite"/>
    </source>
</evidence>
<protein>
    <recommendedName>
        <fullName evidence="11">Beta-1,4-galactosyltransferase</fullName>
        <ecNumber evidence="11">2.4.1.-</ecNumber>
    </recommendedName>
</protein>
<dbReference type="InterPro" id="IPR003859">
    <property type="entry name" value="Galactosyl_T"/>
</dbReference>
<keyword evidence="4 11" id="KW-0328">Glycosyltransferase</keyword>
<sequence>MKQPKRDLSSLSQEEEEKENKIMIGQQTMSNSQGKLFFVVAFLLLIIIFKDSLFSINREYRNVKNIQLVQPGHQYRPTLSMSAIEQVFNKTKVETQLTLDSKLKETAKGIESNVKNSLQNILNLFTNMIQSVNETTLKNRDNYRPPPIKDLVTDATKSHGRCPDDFKEWYTKNSPTDNEEFAVYRKTHCSAKDIQNCSTASSLIGPLAVNEANVSLDWLYENELKFVKKGGWWQPEDCKPKQSTLIVIPFRNRELQLPILLRQLHPILKRQKLHYRILVVEQTGQDKFNRAKLFNIGFDQGLKLFPYQCIIIHDVDLLPENDKIDYGCKTSPTHLSVGVNIFRYILPYKEIFGGVSSMLSSHFRKINGATNLFYGWGGEDDNIYWRLRMNGFNVHRQSIKTARYTMMNHPRNGYTKRDIEAQQKLNYKLWNSTKFWKDDGLNSLQYGLISVEEKQLYTHVKVDLQMDKENFLF</sequence>
<feature type="domain" description="Galactosyltransferase N-terminal" evidence="14">
    <location>
        <begin position="200"/>
        <end position="329"/>
    </location>
</feature>
<feature type="domain" description="Galactosyltransferase C-terminal" evidence="13">
    <location>
        <begin position="333"/>
        <end position="409"/>
    </location>
</feature>
<keyword evidence="10 11" id="KW-0325">Glycoprotein</keyword>
<dbReference type="GO" id="GO:0008378">
    <property type="term" value="F:galactosyltransferase activity"/>
    <property type="evidence" value="ECO:0007669"/>
    <property type="project" value="TreeGrafter"/>
</dbReference>
<dbReference type="UniPathway" id="UPA00378"/>
<evidence type="ECO:0000256" key="1">
    <source>
        <dbReference type="ARBA" id="ARBA00004606"/>
    </source>
</evidence>
<evidence type="ECO:0000256" key="7">
    <source>
        <dbReference type="ARBA" id="ARBA00022968"/>
    </source>
</evidence>
<dbReference type="Gene3D" id="3.90.550.10">
    <property type="entry name" value="Spore Coat Polysaccharide Biosynthesis Protein SpsA, Chain A"/>
    <property type="match status" value="1"/>
</dbReference>
<evidence type="ECO:0000256" key="4">
    <source>
        <dbReference type="ARBA" id="ARBA00022676"/>
    </source>
</evidence>
<dbReference type="EC" id="2.4.1.-" evidence="11"/>
<evidence type="ECO:0000256" key="2">
    <source>
        <dbReference type="ARBA" id="ARBA00004922"/>
    </source>
</evidence>
<dbReference type="OrthoDB" id="6020592at2759"/>
<evidence type="ECO:0000256" key="3">
    <source>
        <dbReference type="ARBA" id="ARBA00005735"/>
    </source>
</evidence>
<dbReference type="GO" id="GO:0005794">
    <property type="term" value="C:Golgi apparatus"/>
    <property type="evidence" value="ECO:0007669"/>
    <property type="project" value="TreeGrafter"/>
</dbReference>
<accession>A0A7M5XI45</accession>
<keyword evidence="9 11" id="KW-0472">Membrane</keyword>
<evidence type="ECO:0000313" key="15">
    <source>
        <dbReference type="EnsemblMetazoa" id="CLYHEMP023933.1"/>
    </source>
</evidence>
<evidence type="ECO:0000256" key="10">
    <source>
        <dbReference type="ARBA" id="ARBA00023180"/>
    </source>
</evidence>
<evidence type="ECO:0000256" key="8">
    <source>
        <dbReference type="ARBA" id="ARBA00022989"/>
    </source>
</evidence>
<dbReference type="InterPro" id="IPR027791">
    <property type="entry name" value="Galactosyl_T_C"/>
</dbReference>
<dbReference type="AlphaFoldDB" id="A0A7M5XI45"/>
<reference evidence="15" key="1">
    <citation type="submission" date="2021-01" db="UniProtKB">
        <authorList>
            <consortium name="EnsemblMetazoa"/>
        </authorList>
    </citation>
    <scope>IDENTIFICATION</scope>
</reference>
<comment type="function">
    <text evidence="11">Catalyses the transfer of galactose onto proteins or lipids.</text>
</comment>
<keyword evidence="6 11" id="KW-0812">Transmembrane</keyword>
<evidence type="ECO:0000313" key="16">
    <source>
        <dbReference type="Proteomes" id="UP000594262"/>
    </source>
</evidence>
<organism evidence="15 16">
    <name type="scientific">Clytia hemisphaerica</name>
    <dbReference type="NCBI Taxonomy" id="252671"/>
    <lineage>
        <taxon>Eukaryota</taxon>
        <taxon>Metazoa</taxon>
        <taxon>Cnidaria</taxon>
        <taxon>Hydrozoa</taxon>
        <taxon>Hydroidolina</taxon>
        <taxon>Leptothecata</taxon>
        <taxon>Obeliida</taxon>
        <taxon>Clytiidae</taxon>
        <taxon>Clytia</taxon>
    </lineage>
</organism>
<dbReference type="InterPro" id="IPR029044">
    <property type="entry name" value="Nucleotide-diphossugar_trans"/>
</dbReference>
<evidence type="ECO:0000256" key="9">
    <source>
        <dbReference type="ARBA" id="ARBA00023136"/>
    </source>
</evidence>
<comment type="subcellular location">
    <subcellularLocation>
        <location evidence="1">Membrane</location>
        <topology evidence="1">Single-pass type II membrane protein</topology>
    </subcellularLocation>
</comment>
<keyword evidence="8 11" id="KW-1133">Transmembrane helix</keyword>
<feature type="region of interest" description="Disordered" evidence="12">
    <location>
        <begin position="1"/>
        <end position="20"/>
    </location>
</feature>
<evidence type="ECO:0000259" key="14">
    <source>
        <dbReference type="Pfam" id="PF13733"/>
    </source>
</evidence>
<keyword evidence="5 11" id="KW-0808">Transferase</keyword>
<comment type="pathway">
    <text evidence="2 11">Protein modification; protein glycosylation.</text>
</comment>
<dbReference type="GO" id="GO:0016020">
    <property type="term" value="C:membrane"/>
    <property type="evidence" value="ECO:0007669"/>
    <property type="project" value="UniProtKB-SubCell"/>
</dbReference>
<feature type="transmembrane region" description="Helical" evidence="11">
    <location>
        <begin position="36"/>
        <end position="56"/>
    </location>
</feature>
<evidence type="ECO:0000256" key="11">
    <source>
        <dbReference type="RuleBase" id="RU368121"/>
    </source>
</evidence>
<dbReference type="InterPro" id="IPR027995">
    <property type="entry name" value="Galactosyl_T_N"/>
</dbReference>
<dbReference type="GO" id="GO:0005975">
    <property type="term" value="P:carbohydrate metabolic process"/>
    <property type="evidence" value="ECO:0007669"/>
    <property type="project" value="InterPro"/>
</dbReference>
<evidence type="ECO:0000256" key="5">
    <source>
        <dbReference type="ARBA" id="ARBA00022679"/>
    </source>
</evidence>
<dbReference type="PANTHER" id="PTHR19300:SF57">
    <property type="entry name" value="BETA-1,4-N-ACETYLGALACTOSAMINYLTRANSFERASE"/>
    <property type="match status" value="1"/>
</dbReference>
<dbReference type="SUPFAM" id="SSF53448">
    <property type="entry name" value="Nucleotide-diphospho-sugar transferases"/>
    <property type="match status" value="1"/>
</dbReference>